<protein>
    <submittedName>
        <fullName evidence="2">Uncharacterized protein</fullName>
    </submittedName>
</protein>
<name>A0A067SNK1_GALM3</name>
<accession>A0A067SNK1</accession>
<dbReference type="AlphaFoldDB" id="A0A067SNK1"/>
<proteinExistence type="predicted"/>
<keyword evidence="3" id="KW-1185">Reference proteome</keyword>
<evidence type="ECO:0000256" key="1">
    <source>
        <dbReference type="SAM" id="MobiDB-lite"/>
    </source>
</evidence>
<dbReference type="Proteomes" id="UP000027222">
    <property type="component" value="Unassembled WGS sequence"/>
</dbReference>
<reference evidence="3" key="1">
    <citation type="journal article" date="2014" name="Proc. Natl. Acad. Sci. U.S.A.">
        <title>Extensive sampling of basidiomycete genomes demonstrates inadequacy of the white-rot/brown-rot paradigm for wood decay fungi.</title>
        <authorList>
            <person name="Riley R."/>
            <person name="Salamov A.A."/>
            <person name="Brown D.W."/>
            <person name="Nagy L.G."/>
            <person name="Floudas D."/>
            <person name="Held B.W."/>
            <person name="Levasseur A."/>
            <person name="Lombard V."/>
            <person name="Morin E."/>
            <person name="Otillar R."/>
            <person name="Lindquist E.A."/>
            <person name="Sun H."/>
            <person name="LaButti K.M."/>
            <person name="Schmutz J."/>
            <person name="Jabbour D."/>
            <person name="Luo H."/>
            <person name="Baker S.E."/>
            <person name="Pisabarro A.G."/>
            <person name="Walton J.D."/>
            <person name="Blanchette R.A."/>
            <person name="Henrissat B."/>
            <person name="Martin F."/>
            <person name="Cullen D."/>
            <person name="Hibbett D.S."/>
            <person name="Grigoriev I.V."/>
        </authorList>
    </citation>
    <scope>NUCLEOTIDE SEQUENCE [LARGE SCALE GENOMIC DNA]</scope>
    <source>
        <strain evidence="3">CBS 339.88</strain>
    </source>
</reference>
<sequence>MEREHKLVEERATRSLFAPICQFQPPLYSRHFCTSNTRFPHSTKVSSPSSQATASVLLSLGSATGRRTPVAFLHLCHLRTVPTHFLRTSDLLRISAMRTTTIPTKLGLHVDSSSGSVHQAGSAPPVRDLSSPLPASLPACLSHRQVLQEQPKLLTVIASPLRLELTPTRKLQQSHTDLIPTPSLQPPLLMHPHSCVSNWRDGALVLWGAGIGATAAGTVSGHAGLRSEGDEEGEGEGKGTVFVLKVEYTKNKNMKSEKERCILVSPLDLSLSPQPSTLPTSLDFAASTYASTPPTPLGEAAAAAEGLGTSC</sequence>
<gene>
    <name evidence="2" type="ORF">GALMADRAFT_143281</name>
</gene>
<organism evidence="2 3">
    <name type="scientific">Galerina marginata (strain CBS 339.88)</name>
    <dbReference type="NCBI Taxonomy" id="685588"/>
    <lineage>
        <taxon>Eukaryota</taxon>
        <taxon>Fungi</taxon>
        <taxon>Dikarya</taxon>
        <taxon>Basidiomycota</taxon>
        <taxon>Agaricomycotina</taxon>
        <taxon>Agaricomycetes</taxon>
        <taxon>Agaricomycetidae</taxon>
        <taxon>Agaricales</taxon>
        <taxon>Agaricineae</taxon>
        <taxon>Strophariaceae</taxon>
        <taxon>Galerina</taxon>
    </lineage>
</organism>
<dbReference type="EMBL" id="KL142389">
    <property type="protein sequence ID" value="KDR72451.1"/>
    <property type="molecule type" value="Genomic_DNA"/>
</dbReference>
<evidence type="ECO:0000313" key="2">
    <source>
        <dbReference type="EMBL" id="KDR72451.1"/>
    </source>
</evidence>
<evidence type="ECO:0000313" key="3">
    <source>
        <dbReference type="Proteomes" id="UP000027222"/>
    </source>
</evidence>
<dbReference type="HOGENOM" id="CLU_894420_0_0_1"/>
<feature type="region of interest" description="Disordered" evidence="1">
    <location>
        <begin position="111"/>
        <end position="130"/>
    </location>
</feature>